<dbReference type="STRING" id="1742972.COMA1_20229"/>
<dbReference type="RefSeq" id="WP_090747649.1">
    <property type="nucleotide sequence ID" value="NZ_CZQA01000008.1"/>
</dbReference>
<keyword evidence="4" id="KW-1185">Reference proteome</keyword>
<dbReference type="InterPro" id="IPR003774">
    <property type="entry name" value="AlgH-like"/>
</dbReference>
<dbReference type="OrthoDB" id="9807486at2"/>
<dbReference type="PANTHER" id="PTHR30327:SF1">
    <property type="entry name" value="UPF0301 PROTEIN YQGE"/>
    <property type="match status" value="1"/>
</dbReference>
<reference evidence="3 4" key="1">
    <citation type="submission" date="2015-10" db="EMBL/GenBank/DDBJ databases">
        <authorList>
            <person name="Gilbert D.G."/>
        </authorList>
    </citation>
    <scope>NUCLEOTIDE SEQUENCE [LARGE SCALE GENOMIC DNA]</scope>
    <source>
        <strain evidence="3">COMA1</strain>
    </source>
</reference>
<name>A0A0S4LF39_9BACT</name>
<dbReference type="PANTHER" id="PTHR30327">
    <property type="entry name" value="UNCHARACTERIZED PROTEIN YQGE"/>
    <property type="match status" value="1"/>
</dbReference>
<dbReference type="GO" id="GO:0005829">
    <property type="term" value="C:cytosol"/>
    <property type="evidence" value="ECO:0007669"/>
    <property type="project" value="TreeGrafter"/>
</dbReference>
<gene>
    <name evidence="3" type="ORF">COMA1_20229</name>
</gene>
<comment type="similarity">
    <text evidence="1 2">Belongs to the UPF0301 (AlgH) family.</text>
</comment>
<dbReference type="Gene3D" id="3.40.1740.10">
    <property type="entry name" value="VC0467-like"/>
    <property type="match status" value="1"/>
</dbReference>
<sequence>MSTELRKGMFLIAAPGLRDPNFRQTVVLLCEHGPEGALGVIVNRPTAMSISEALPQIPVLEGTGHVLYAGGPVQTNQVMLLYRGDQFPDNAHHVFDGVCLGGDIGMVERILTETGTKEFFRAYLGYSGWGPGQLEGEMKTGSWMILPADPQAVFEKDPTRVWGDILCTLGEAYQPYAEMPFDPSCN</sequence>
<evidence type="ECO:0000256" key="2">
    <source>
        <dbReference type="HAMAP-Rule" id="MF_00758"/>
    </source>
</evidence>
<dbReference type="Pfam" id="PF02622">
    <property type="entry name" value="DUF179"/>
    <property type="match status" value="1"/>
</dbReference>
<dbReference type="Proteomes" id="UP000199032">
    <property type="component" value="Unassembled WGS sequence"/>
</dbReference>
<evidence type="ECO:0000313" key="4">
    <source>
        <dbReference type="Proteomes" id="UP000199032"/>
    </source>
</evidence>
<proteinExistence type="inferred from homology"/>
<dbReference type="HAMAP" id="MF_00758">
    <property type="entry name" value="UPF0301"/>
    <property type="match status" value="1"/>
</dbReference>
<dbReference type="AlphaFoldDB" id="A0A0S4LF39"/>
<evidence type="ECO:0000256" key="1">
    <source>
        <dbReference type="ARBA" id="ARBA00009600"/>
    </source>
</evidence>
<evidence type="ECO:0000313" key="3">
    <source>
        <dbReference type="EMBL" id="CUS35338.1"/>
    </source>
</evidence>
<organism evidence="3 4">
    <name type="scientific">Candidatus Nitrospira nitrosa</name>
    <dbReference type="NCBI Taxonomy" id="1742972"/>
    <lineage>
        <taxon>Bacteria</taxon>
        <taxon>Pseudomonadati</taxon>
        <taxon>Nitrospirota</taxon>
        <taxon>Nitrospiria</taxon>
        <taxon>Nitrospirales</taxon>
        <taxon>Nitrospiraceae</taxon>
        <taxon>Nitrospira</taxon>
    </lineage>
</organism>
<dbReference type="SUPFAM" id="SSF143456">
    <property type="entry name" value="VC0467-like"/>
    <property type="match status" value="1"/>
</dbReference>
<dbReference type="EMBL" id="CZQA01000008">
    <property type="protein sequence ID" value="CUS35338.1"/>
    <property type="molecule type" value="Genomic_DNA"/>
</dbReference>
<accession>A0A0S4LF39</accession>
<protein>
    <recommendedName>
        <fullName evidence="2">UPF0301 protein COMA1_20229</fullName>
    </recommendedName>
</protein>